<accession>A0A0K0DQQ5</accession>
<organism evidence="2 3">
    <name type="scientific">Angiostrongylus cantonensis</name>
    <name type="common">Rat lungworm</name>
    <dbReference type="NCBI Taxonomy" id="6313"/>
    <lineage>
        <taxon>Eukaryota</taxon>
        <taxon>Metazoa</taxon>
        <taxon>Ecdysozoa</taxon>
        <taxon>Nematoda</taxon>
        <taxon>Chromadorea</taxon>
        <taxon>Rhabditida</taxon>
        <taxon>Rhabditina</taxon>
        <taxon>Rhabditomorpha</taxon>
        <taxon>Strongyloidea</taxon>
        <taxon>Metastrongylidae</taxon>
        <taxon>Angiostrongylus</taxon>
    </lineage>
</organism>
<reference evidence="2" key="1">
    <citation type="submission" date="2012-09" db="EMBL/GenBank/DDBJ databases">
        <authorList>
            <person name="Martin A.A."/>
        </authorList>
    </citation>
    <scope>NUCLEOTIDE SEQUENCE</scope>
</reference>
<sequence length="70" mass="7739">MDKLVLTRMPTPPTPLLSHVPRNSSSPVSWTAVNGWRRLVSARPMMSYLIILDCVSKSSIEDSDASVRAL</sequence>
<evidence type="ECO:0000313" key="3">
    <source>
        <dbReference type="WBParaSite" id="ACAC_0001409401-mRNA-1"/>
    </source>
</evidence>
<evidence type="ECO:0000256" key="1">
    <source>
        <dbReference type="SAM" id="MobiDB-lite"/>
    </source>
</evidence>
<feature type="region of interest" description="Disordered" evidence="1">
    <location>
        <begin position="1"/>
        <end position="25"/>
    </location>
</feature>
<proteinExistence type="predicted"/>
<reference evidence="3" key="2">
    <citation type="submission" date="2017-02" db="UniProtKB">
        <authorList>
            <consortium name="WormBaseParasite"/>
        </authorList>
    </citation>
    <scope>IDENTIFICATION</scope>
</reference>
<dbReference type="WBParaSite" id="ACAC_0001409401-mRNA-1">
    <property type="protein sequence ID" value="ACAC_0001409401-mRNA-1"/>
    <property type="gene ID" value="ACAC_0001409401"/>
</dbReference>
<keyword evidence="2" id="KW-1185">Reference proteome</keyword>
<evidence type="ECO:0000313" key="2">
    <source>
        <dbReference type="Proteomes" id="UP000035642"/>
    </source>
</evidence>
<name>A0A0K0DQQ5_ANGCA</name>
<dbReference type="Proteomes" id="UP000035642">
    <property type="component" value="Unassembled WGS sequence"/>
</dbReference>
<protein>
    <submittedName>
        <fullName evidence="3">Uncharacterized protein</fullName>
    </submittedName>
</protein>
<dbReference type="AlphaFoldDB" id="A0A0K0DQQ5"/>